<dbReference type="PROSITE" id="PS01173">
    <property type="entry name" value="LIPASE_GDXG_HIS"/>
    <property type="match status" value="1"/>
</dbReference>
<dbReference type="Pfam" id="PF07859">
    <property type="entry name" value="Abhydrolase_3"/>
    <property type="match status" value="1"/>
</dbReference>
<evidence type="ECO:0000259" key="3">
    <source>
        <dbReference type="Pfam" id="PF07859"/>
    </source>
</evidence>
<reference evidence="4" key="1">
    <citation type="submission" date="2021-01" db="EMBL/GenBank/DDBJ databases">
        <title>Adiantum capillus-veneris genome.</title>
        <authorList>
            <person name="Fang Y."/>
            <person name="Liao Q."/>
        </authorList>
    </citation>
    <scope>NUCLEOTIDE SEQUENCE</scope>
    <source>
        <strain evidence="4">H3</strain>
        <tissue evidence="4">Leaf</tissue>
    </source>
</reference>
<comment type="similarity">
    <text evidence="1">Belongs to the 'GDXG' lipolytic enzyme family.</text>
</comment>
<dbReference type="InterPro" id="IPR050466">
    <property type="entry name" value="Carboxylest/Gibb_receptor"/>
</dbReference>
<dbReference type="PANTHER" id="PTHR23024">
    <property type="entry name" value="ARYLACETAMIDE DEACETYLASE"/>
    <property type="match status" value="1"/>
</dbReference>
<proteinExistence type="inferred from homology"/>
<protein>
    <recommendedName>
        <fullName evidence="3">Alpha/beta hydrolase fold-3 domain-containing protein</fullName>
    </recommendedName>
</protein>
<dbReference type="Proteomes" id="UP000886520">
    <property type="component" value="Chromosome 10"/>
</dbReference>
<comment type="caution">
    <text evidence="4">The sequence shown here is derived from an EMBL/GenBank/DDBJ whole genome shotgun (WGS) entry which is preliminary data.</text>
</comment>
<evidence type="ECO:0000313" key="4">
    <source>
        <dbReference type="EMBL" id="KAI5075001.1"/>
    </source>
</evidence>
<dbReference type="InterPro" id="IPR002168">
    <property type="entry name" value="Lipase_GDXG_HIS_AS"/>
</dbReference>
<dbReference type="InterPro" id="IPR013094">
    <property type="entry name" value="AB_hydrolase_3"/>
</dbReference>
<accession>A0A9D4UW41</accession>
<evidence type="ECO:0000313" key="5">
    <source>
        <dbReference type="Proteomes" id="UP000886520"/>
    </source>
</evidence>
<keyword evidence="5" id="KW-1185">Reference proteome</keyword>
<dbReference type="AlphaFoldDB" id="A0A9D4UW41"/>
<evidence type="ECO:0000256" key="1">
    <source>
        <dbReference type="ARBA" id="ARBA00010515"/>
    </source>
</evidence>
<dbReference type="EMBL" id="JABFUD020000010">
    <property type="protein sequence ID" value="KAI5075001.1"/>
    <property type="molecule type" value="Genomic_DNA"/>
</dbReference>
<feature type="domain" description="Alpha/beta hydrolase fold-3" evidence="3">
    <location>
        <begin position="69"/>
        <end position="297"/>
    </location>
</feature>
<dbReference type="OrthoDB" id="408631at2759"/>
<dbReference type="GO" id="GO:0016787">
    <property type="term" value="F:hydrolase activity"/>
    <property type="evidence" value="ECO:0007669"/>
    <property type="project" value="UniProtKB-KW"/>
</dbReference>
<name>A0A9D4UW41_ADICA</name>
<organism evidence="4 5">
    <name type="scientific">Adiantum capillus-veneris</name>
    <name type="common">Maidenhair fern</name>
    <dbReference type="NCBI Taxonomy" id="13818"/>
    <lineage>
        <taxon>Eukaryota</taxon>
        <taxon>Viridiplantae</taxon>
        <taxon>Streptophyta</taxon>
        <taxon>Embryophyta</taxon>
        <taxon>Tracheophyta</taxon>
        <taxon>Polypodiopsida</taxon>
        <taxon>Polypodiidae</taxon>
        <taxon>Polypodiales</taxon>
        <taxon>Pteridineae</taxon>
        <taxon>Pteridaceae</taxon>
        <taxon>Vittarioideae</taxon>
        <taxon>Adiantum</taxon>
    </lineage>
</organism>
<keyword evidence="2" id="KW-0378">Hydrolase</keyword>
<evidence type="ECO:0000256" key="2">
    <source>
        <dbReference type="ARBA" id="ARBA00022801"/>
    </source>
</evidence>
<dbReference type="PANTHER" id="PTHR23024:SF24">
    <property type="entry name" value="ALPHA_BETA HYDROLASE FOLD-3 DOMAIN-CONTAINING PROTEIN"/>
    <property type="match status" value="1"/>
</dbReference>
<dbReference type="SUPFAM" id="SSF53474">
    <property type="entry name" value="alpha/beta-Hydrolases"/>
    <property type="match status" value="1"/>
</dbReference>
<gene>
    <name evidence="4" type="ORF">GOP47_0010962</name>
</gene>
<dbReference type="InterPro" id="IPR029058">
    <property type="entry name" value="AB_hydrolase_fold"/>
</dbReference>
<dbReference type="Gene3D" id="3.40.50.1820">
    <property type="entry name" value="alpha/beta hydrolase"/>
    <property type="match status" value="1"/>
</dbReference>
<sequence length="329" mass="36178">MECPAWLIVNSQDEVNRRLEELLDSKVVAATRDGVAATAFTIQPDTSVWVRTFIPTTPAPAHLQLPVFFYFHGGGFVAMSANSAFPDSFCRYLCKTFQAIVVSVDYRKAPDYRYPTAYDDCYAAVQWLATGSAAAAAAAGQGEAPLQEADLSRCFLVGESAGGNIVHHVACRLASHAAMKGRLTVLGNLVLAPFFGGEERTPAELRLMKVDPFLDYDKCDACWRKFLPAGANRDHPAVNVSGPEAPDLRGLPLAPFLVTVGEYDSTKDWQLRYVKSLQRMGHHVHLHFYKGGIHCFHCLPDLALSSVFRADLEHFVHSKLLPTTTTTSF</sequence>